<dbReference type="InterPro" id="IPR035909">
    <property type="entry name" value="CheB_C"/>
</dbReference>
<dbReference type="EMBL" id="CP048685">
    <property type="protein sequence ID" value="QPJ62989.1"/>
    <property type="molecule type" value="Genomic_DNA"/>
</dbReference>
<evidence type="ECO:0000313" key="10">
    <source>
        <dbReference type="EMBL" id="QPJ62989.1"/>
    </source>
</evidence>
<sequence>MALFRVLIVEDSVTAQQMLKEMIESDPDIEVIGIASNGKEGVEKTLELKPDLVTMDLMMPVMSGQEAIDQIMQQCARPILVISSNNDSKVAFDACSRGALDVFPKDDLDPDKCEKLTSRIRLLAKVRVIGHIRPKTTVKPQVIGNHRDAKVIAIACSTGGPKALSQMLPHLPENFPHPIVIAQHIEDGFTDGLVEWLNQVCPQKLELGKQGTRLAANTIYISPSEKNMKVGLGGVIEFEERSEKDRYAPNCDVLLNSVAQNYGPKSVGVILTGMATDGVAGMKNIRDKGGQTIAQDESSSVVYGMNRQAIETGCIDKVLPIEEIGQYLAKL</sequence>
<dbReference type="SUPFAM" id="SSF52172">
    <property type="entry name" value="CheY-like"/>
    <property type="match status" value="1"/>
</dbReference>
<dbReference type="GO" id="GO:0008984">
    <property type="term" value="F:protein-glutamate methylesterase activity"/>
    <property type="evidence" value="ECO:0007669"/>
    <property type="project" value="UniProtKB-UniRule"/>
</dbReference>
<dbReference type="PANTHER" id="PTHR42872:SF6">
    <property type="entry name" value="PROTEIN-GLUTAMATE METHYLESTERASE_PROTEIN-GLUTAMINE GLUTAMINASE"/>
    <property type="match status" value="1"/>
</dbReference>
<evidence type="ECO:0000256" key="3">
    <source>
        <dbReference type="ARBA" id="ARBA00022801"/>
    </source>
</evidence>
<dbReference type="EC" id="3.5.1.44" evidence="5"/>
<comment type="catalytic activity">
    <reaction evidence="4 5">
        <text>[protein]-L-glutamate 5-O-methyl ester + H2O = L-glutamyl-[protein] + methanol + H(+)</text>
        <dbReference type="Rhea" id="RHEA:23236"/>
        <dbReference type="Rhea" id="RHEA-COMP:10208"/>
        <dbReference type="Rhea" id="RHEA-COMP:10311"/>
        <dbReference type="ChEBI" id="CHEBI:15377"/>
        <dbReference type="ChEBI" id="CHEBI:15378"/>
        <dbReference type="ChEBI" id="CHEBI:17790"/>
        <dbReference type="ChEBI" id="CHEBI:29973"/>
        <dbReference type="ChEBI" id="CHEBI:82795"/>
        <dbReference type="EC" id="3.1.1.61"/>
    </reaction>
</comment>
<dbReference type="GO" id="GO:0005737">
    <property type="term" value="C:cytoplasm"/>
    <property type="evidence" value="ECO:0007669"/>
    <property type="project" value="UniProtKB-SubCell"/>
</dbReference>
<evidence type="ECO:0000313" key="11">
    <source>
        <dbReference type="Proteomes" id="UP000594688"/>
    </source>
</evidence>
<dbReference type="Pfam" id="PF01339">
    <property type="entry name" value="CheB_methylest"/>
    <property type="match status" value="1"/>
</dbReference>
<comment type="PTM">
    <text evidence="5">Phosphorylated by CheA. Phosphorylation of the N-terminal regulatory domain activates the methylesterase activity.</text>
</comment>
<dbReference type="Gene3D" id="3.40.50.2300">
    <property type="match status" value="1"/>
</dbReference>
<evidence type="ECO:0000256" key="2">
    <source>
        <dbReference type="ARBA" id="ARBA00022500"/>
    </source>
</evidence>
<dbReference type="HAMAP" id="MF_00099">
    <property type="entry name" value="CheB_chemtxs"/>
    <property type="match status" value="1"/>
</dbReference>
<reference evidence="10 11" key="1">
    <citation type="submission" date="2020-02" db="EMBL/GenBank/DDBJ databases">
        <title>Genomic and physiological characterization of two novel Nitrospinaceae genera.</title>
        <authorList>
            <person name="Mueller A.J."/>
            <person name="Jung M.-Y."/>
            <person name="Strachan C.R."/>
            <person name="Herbold C.W."/>
            <person name="Kirkegaard R.H."/>
            <person name="Daims H."/>
        </authorList>
    </citation>
    <scope>NUCLEOTIDE SEQUENCE [LARGE SCALE GENOMIC DNA]</scope>
    <source>
        <strain evidence="10">EB</strain>
    </source>
</reference>
<dbReference type="NCBIfam" id="NF001965">
    <property type="entry name" value="PRK00742.1"/>
    <property type="match status" value="1"/>
</dbReference>
<dbReference type="CDD" id="cd16432">
    <property type="entry name" value="CheB_Rec"/>
    <property type="match status" value="1"/>
</dbReference>
<feature type="active site" evidence="5 6">
    <location>
        <position position="277"/>
    </location>
</feature>
<comment type="subcellular location">
    <subcellularLocation>
        <location evidence="5">Cytoplasm</location>
    </subcellularLocation>
</comment>
<gene>
    <name evidence="5 10" type="primary">cheB</name>
    <name evidence="10" type="ORF">G3M70_14335</name>
</gene>
<feature type="active site" evidence="5 6">
    <location>
        <position position="157"/>
    </location>
</feature>
<keyword evidence="5 7" id="KW-0597">Phosphoprotein</keyword>
<dbReference type="GO" id="GO:0032259">
    <property type="term" value="P:methylation"/>
    <property type="evidence" value="ECO:0007669"/>
    <property type="project" value="UniProtKB-KW"/>
</dbReference>
<proteinExistence type="inferred from homology"/>
<evidence type="ECO:0000256" key="4">
    <source>
        <dbReference type="ARBA" id="ARBA00048267"/>
    </source>
</evidence>
<dbReference type="PROSITE" id="PS50110">
    <property type="entry name" value="RESPONSE_REGULATORY"/>
    <property type="match status" value="1"/>
</dbReference>
<evidence type="ECO:0000256" key="5">
    <source>
        <dbReference type="HAMAP-Rule" id="MF_00099"/>
    </source>
</evidence>
<name>A0A7T0G123_9BACT</name>
<dbReference type="InterPro" id="IPR011006">
    <property type="entry name" value="CheY-like_superfamily"/>
</dbReference>
<dbReference type="GO" id="GO:0050568">
    <property type="term" value="F:protein-glutamine glutaminase activity"/>
    <property type="evidence" value="ECO:0007669"/>
    <property type="project" value="UniProtKB-UniRule"/>
</dbReference>
<keyword evidence="10" id="KW-0489">Methyltransferase</keyword>
<evidence type="ECO:0000259" key="8">
    <source>
        <dbReference type="PROSITE" id="PS50110"/>
    </source>
</evidence>
<comment type="similarity">
    <text evidence="5">Belongs to the CheB family.</text>
</comment>
<dbReference type="EC" id="3.1.1.61" evidence="5"/>
<dbReference type="PROSITE" id="PS50122">
    <property type="entry name" value="CHEB"/>
    <property type="match status" value="1"/>
</dbReference>
<comment type="function">
    <text evidence="5">Involved in chemotaxis. Part of a chemotaxis signal transduction system that modulates chemotaxis in response to various stimuli. Catalyzes the demethylation of specific methylglutamate residues introduced into the chemoreceptors (methyl-accepting chemotaxis proteins or MCP) by CheR. Also mediates the irreversible deamidation of specific glutamine residues to glutamic acid.</text>
</comment>
<feature type="modified residue" description="4-aspartylphosphate" evidence="5 7">
    <location>
        <position position="56"/>
    </location>
</feature>
<accession>A0A7T0G123</accession>
<dbReference type="KEGG" id="nli:G3M70_14335"/>
<dbReference type="SMART" id="SM00448">
    <property type="entry name" value="REC"/>
    <property type="match status" value="1"/>
</dbReference>
<dbReference type="CDD" id="cd17541">
    <property type="entry name" value="REC_CheB-like"/>
    <property type="match status" value="1"/>
</dbReference>
<evidence type="ECO:0000259" key="9">
    <source>
        <dbReference type="PROSITE" id="PS50122"/>
    </source>
</evidence>
<dbReference type="AlphaFoldDB" id="A0A7T0G123"/>
<comment type="domain">
    <text evidence="5">Contains a C-terminal catalytic domain, and an N-terminal region which modulates catalytic activity.</text>
</comment>
<dbReference type="InterPro" id="IPR008248">
    <property type="entry name" value="CheB-like"/>
</dbReference>
<evidence type="ECO:0000256" key="1">
    <source>
        <dbReference type="ARBA" id="ARBA00022490"/>
    </source>
</evidence>
<dbReference type="PANTHER" id="PTHR42872">
    <property type="entry name" value="PROTEIN-GLUTAMATE METHYLESTERASE/PROTEIN-GLUTAMINE GLUTAMINASE"/>
    <property type="match status" value="1"/>
</dbReference>
<protein>
    <recommendedName>
        <fullName evidence="5">Protein-glutamate methylesterase/protein-glutamine glutaminase</fullName>
        <ecNumber evidence="5">3.1.1.61</ecNumber>
        <ecNumber evidence="5">3.5.1.44</ecNumber>
    </recommendedName>
</protein>
<dbReference type="Proteomes" id="UP000594688">
    <property type="component" value="Chromosome"/>
</dbReference>
<feature type="active site" evidence="5 6">
    <location>
        <position position="184"/>
    </location>
</feature>
<comment type="catalytic activity">
    <reaction evidence="5">
        <text>L-glutaminyl-[protein] + H2O = L-glutamyl-[protein] + NH4(+)</text>
        <dbReference type="Rhea" id="RHEA:16441"/>
        <dbReference type="Rhea" id="RHEA-COMP:10207"/>
        <dbReference type="Rhea" id="RHEA-COMP:10208"/>
        <dbReference type="ChEBI" id="CHEBI:15377"/>
        <dbReference type="ChEBI" id="CHEBI:28938"/>
        <dbReference type="ChEBI" id="CHEBI:29973"/>
        <dbReference type="ChEBI" id="CHEBI:30011"/>
        <dbReference type="EC" id="3.5.1.44"/>
    </reaction>
</comment>
<keyword evidence="2 5" id="KW-0145">Chemotaxis</keyword>
<dbReference type="Gene3D" id="3.40.50.180">
    <property type="entry name" value="Methylesterase CheB, C-terminal domain"/>
    <property type="match status" value="1"/>
</dbReference>
<dbReference type="GO" id="GO:0006935">
    <property type="term" value="P:chemotaxis"/>
    <property type="evidence" value="ECO:0007669"/>
    <property type="project" value="UniProtKB-UniRule"/>
</dbReference>
<keyword evidence="3 5" id="KW-0378">Hydrolase</keyword>
<dbReference type="Pfam" id="PF00072">
    <property type="entry name" value="Response_reg"/>
    <property type="match status" value="1"/>
</dbReference>
<feature type="domain" description="CheB-type methylesterase" evidence="9">
    <location>
        <begin position="145"/>
        <end position="331"/>
    </location>
</feature>
<dbReference type="InterPro" id="IPR001789">
    <property type="entry name" value="Sig_transdc_resp-reg_receiver"/>
</dbReference>
<dbReference type="PIRSF" id="PIRSF000876">
    <property type="entry name" value="RR_chemtxs_CheB"/>
    <property type="match status" value="1"/>
</dbReference>
<evidence type="ECO:0000256" key="6">
    <source>
        <dbReference type="PROSITE-ProRule" id="PRU00050"/>
    </source>
</evidence>
<feature type="domain" description="Response regulatory" evidence="8">
    <location>
        <begin position="5"/>
        <end position="120"/>
    </location>
</feature>
<dbReference type="SUPFAM" id="SSF52738">
    <property type="entry name" value="Methylesterase CheB, C-terminal domain"/>
    <property type="match status" value="1"/>
</dbReference>
<organism evidence="10 11">
    <name type="scientific">Candidatus Nitronauta litoralis</name>
    <dbReference type="NCBI Taxonomy" id="2705533"/>
    <lineage>
        <taxon>Bacteria</taxon>
        <taxon>Pseudomonadati</taxon>
        <taxon>Nitrospinota/Tectimicrobiota group</taxon>
        <taxon>Nitrospinota</taxon>
        <taxon>Nitrospinia</taxon>
        <taxon>Nitrospinales</taxon>
        <taxon>Nitrospinaceae</taxon>
        <taxon>Candidatus Nitronauta</taxon>
    </lineage>
</organism>
<evidence type="ECO:0000256" key="7">
    <source>
        <dbReference type="PROSITE-ProRule" id="PRU00169"/>
    </source>
</evidence>
<keyword evidence="1 5" id="KW-0963">Cytoplasm</keyword>
<dbReference type="GO" id="GO:0008168">
    <property type="term" value="F:methyltransferase activity"/>
    <property type="evidence" value="ECO:0007669"/>
    <property type="project" value="UniProtKB-KW"/>
</dbReference>
<dbReference type="GO" id="GO:0000156">
    <property type="term" value="F:phosphorelay response regulator activity"/>
    <property type="evidence" value="ECO:0007669"/>
    <property type="project" value="InterPro"/>
</dbReference>
<dbReference type="InterPro" id="IPR000673">
    <property type="entry name" value="Sig_transdc_resp-reg_Me-estase"/>
</dbReference>
<keyword evidence="10" id="KW-0808">Transferase</keyword>